<accession>A0A8S1LDR3</accession>
<gene>
    <name evidence="2" type="ORF">PPRIM_AZ9-3.1.T0380039</name>
</gene>
<proteinExistence type="predicted"/>
<sequence length="409" mass="49540">MDNKYIEEFEHLDQDQKSQMLKNMKQFIFQLQLQIQDLEKSAIDIIMEKDEKIQQLEAMIQANHGSRQYNKDDEIMQLKNHINELNQRIDAIQMKHFEQLQEQERKWNTYLLDQIQQSSNDGQQEKIEMLETLHYLEEKVYSLDRELEMKENQQMFDRNTINQLTNINQQLLDESQQLNQQLIKMQRQMELMKEHFQKEKNSIEIKINKQNIQITQISKQAQSLKLQNNKLTQNNKELLNQINELKDQLETYNECKDKVFSENYQLQCTAHSTDQNLREDINITAFELLEESYEDKDLTTHLRKTLDEKSELCIQYEECLRQSTKQLKEQRAQLQLLQNQLKLIRKQQFNQKNLKEYIQMLESDYLVSKQLLCEKADKYQEQVIFLSQENYDLKQKIKCFQSRLHKKLN</sequence>
<feature type="coiled-coil region" evidence="1">
    <location>
        <begin position="161"/>
        <end position="255"/>
    </location>
</feature>
<comment type="caution">
    <text evidence="2">The sequence shown here is derived from an EMBL/GenBank/DDBJ whole genome shotgun (WGS) entry which is preliminary data.</text>
</comment>
<evidence type="ECO:0000313" key="3">
    <source>
        <dbReference type="Proteomes" id="UP000688137"/>
    </source>
</evidence>
<reference evidence="2" key="1">
    <citation type="submission" date="2021-01" db="EMBL/GenBank/DDBJ databases">
        <authorList>
            <consortium name="Genoscope - CEA"/>
            <person name="William W."/>
        </authorList>
    </citation>
    <scope>NUCLEOTIDE SEQUENCE</scope>
</reference>
<protein>
    <submittedName>
        <fullName evidence="2">Uncharacterized protein</fullName>
    </submittedName>
</protein>
<dbReference type="AlphaFoldDB" id="A0A8S1LDR3"/>
<evidence type="ECO:0000313" key="2">
    <source>
        <dbReference type="EMBL" id="CAD8065717.1"/>
    </source>
</evidence>
<dbReference type="OMA" id="CIQYEDC"/>
<dbReference type="Proteomes" id="UP000688137">
    <property type="component" value="Unassembled WGS sequence"/>
</dbReference>
<evidence type="ECO:0000256" key="1">
    <source>
        <dbReference type="SAM" id="Coils"/>
    </source>
</evidence>
<dbReference type="EMBL" id="CAJJDM010000037">
    <property type="protein sequence ID" value="CAD8065717.1"/>
    <property type="molecule type" value="Genomic_DNA"/>
</dbReference>
<keyword evidence="1" id="KW-0175">Coiled coil</keyword>
<name>A0A8S1LDR3_PARPR</name>
<organism evidence="2 3">
    <name type="scientific">Paramecium primaurelia</name>
    <dbReference type="NCBI Taxonomy" id="5886"/>
    <lineage>
        <taxon>Eukaryota</taxon>
        <taxon>Sar</taxon>
        <taxon>Alveolata</taxon>
        <taxon>Ciliophora</taxon>
        <taxon>Intramacronucleata</taxon>
        <taxon>Oligohymenophorea</taxon>
        <taxon>Peniculida</taxon>
        <taxon>Parameciidae</taxon>
        <taxon>Paramecium</taxon>
    </lineage>
</organism>
<feature type="coiled-coil region" evidence="1">
    <location>
        <begin position="320"/>
        <end position="347"/>
    </location>
</feature>
<keyword evidence="3" id="KW-1185">Reference proteome</keyword>